<name>E4X038_OIKDI</name>
<proteinExistence type="inferred from homology"/>
<evidence type="ECO:0000256" key="3">
    <source>
        <dbReference type="ARBA" id="ARBA00021500"/>
    </source>
</evidence>
<keyword evidence="7" id="KW-1185">Reference proteome</keyword>
<dbReference type="Pfam" id="PF06159">
    <property type="entry name" value="TRAPPC13_N"/>
    <property type="match status" value="1"/>
</dbReference>
<dbReference type="InterPro" id="IPR010378">
    <property type="entry name" value="TRAPPC13"/>
</dbReference>
<accession>E4X038</accession>
<evidence type="ECO:0000259" key="5">
    <source>
        <dbReference type="Pfam" id="PF23643"/>
    </source>
</evidence>
<feature type="domain" description="Trafficking protein particle complex subunit 13 C-terminal" evidence="5">
    <location>
        <begin position="283"/>
        <end position="374"/>
    </location>
</feature>
<dbReference type="OrthoDB" id="10250284at2759"/>
<evidence type="ECO:0000313" key="6">
    <source>
        <dbReference type="EMBL" id="CBY23136.1"/>
    </source>
</evidence>
<dbReference type="AlphaFoldDB" id="E4X038"/>
<dbReference type="FunCoup" id="E4X038">
    <property type="interactions" value="50"/>
</dbReference>
<dbReference type="Pfam" id="PF23643">
    <property type="entry name" value="TRAPPC13_C"/>
    <property type="match status" value="1"/>
</dbReference>
<dbReference type="Proteomes" id="UP000001307">
    <property type="component" value="Unassembled WGS sequence"/>
</dbReference>
<dbReference type="PANTHER" id="PTHR13134">
    <property type="entry name" value="TRAFFICKING PROTEIN PARTICLE COMPLEX SUBUNIT 13"/>
    <property type="match status" value="1"/>
</dbReference>
<dbReference type="InterPro" id="IPR055428">
    <property type="entry name" value="TRAPPC13_C"/>
</dbReference>
<comment type="similarity">
    <text evidence="1">Belongs to the TRAPPC13 family.</text>
</comment>
<dbReference type="InParanoid" id="E4X038"/>
<comment type="subunit">
    <text evidence="2">Part of the multisubunit TRAPP (transport protein particle) complex.</text>
</comment>
<evidence type="ECO:0000256" key="1">
    <source>
        <dbReference type="ARBA" id="ARBA00010785"/>
    </source>
</evidence>
<dbReference type="InterPro" id="IPR055427">
    <property type="entry name" value="TRAPPC13_N"/>
</dbReference>
<protein>
    <recommendedName>
        <fullName evidence="3">Trafficking protein particle complex subunit 13</fullName>
    </recommendedName>
</protein>
<evidence type="ECO:0000259" key="4">
    <source>
        <dbReference type="Pfam" id="PF06159"/>
    </source>
</evidence>
<dbReference type="PANTHER" id="PTHR13134:SF3">
    <property type="entry name" value="TRAFFICKING PROTEIN PARTICLE COMPLEX SUBUNIT 13"/>
    <property type="match status" value="1"/>
</dbReference>
<dbReference type="GO" id="GO:1990072">
    <property type="term" value="C:TRAPPIII protein complex"/>
    <property type="evidence" value="ECO:0007669"/>
    <property type="project" value="TreeGrafter"/>
</dbReference>
<evidence type="ECO:0000256" key="2">
    <source>
        <dbReference type="ARBA" id="ARBA00011698"/>
    </source>
</evidence>
<evidence type="ECO:0000313" key="7">
    <source>
        <dbReference type="Proteomes" id="UP000001307"/>
    </source>
</evidence>
<dbReference type="EMBL" id="FN653020">
    <property type="protein sequence ID" value="CBY23136.1"/>
    <property type="molecule type" value="Genomic_DNA"/>
</dbReference>
<feature type="domain" description="Trafficking protein particle complex subunit 13 N-terminal" evidence="4">
    <location>
        <begin position="7"/>
        <end position="145"/>
    </location>
</feature>
<organism evidence="6 7">
    <name type="scientific">Oikopleura dioica</name>
    <name type="common">Tunicate</name>
    <dbReference type="NCBI Taxonomy" id="34765"/>
    <lineage>
        <taxon>Eukaryota</taxon>
        <taxon>Metazoa</taxon>
        <taxon>Chordata</taxon>
        <taxon>Tunicata</taxon>
        <taxon>Appendicularia</taxon>
        <taxon>Copelata</taxon>
        <taxon>Oikopleuridae</taxon>
        <taxon>Oikopleura</taxon>
    </lineage>
</organism>
<reference evidence="6 7" key="1">
    <citation type="journal article" date="2010" name="Science">
        <title>Plasticity of animal genome architecture unmasked by rapid evolution of a pelagic tunicate.</title>
        <authorList>
            <person name="Denoeud F."/>
            <person name="Henriet S."/>
            <person name="Mungpakdee S."/>
            <person name="Aury J.M."/>
            <person name="Da Silva C."/>
            <person name="Brinkmann H."/>
            <person name="Mikhaleva J."/>
            <person name="Olsen L.C."/>
            <person name="Jubin C."/>
            <person name="Canestro C."/>
            <person name="Bouquet J.M."/>
            <person name="Danks G."/>
            <person name="Poulain J."/>
            <person name="Campsteijn C."/>
            <person name="Adamski M."/>
            <person name="Cross I."/>
            <person name="Yadetie F."/>
            <person name="Muffato M."/>
            <person name="Louis A."/>
            <person name="Butcher S."/>
            <person name="Tsagkogeorga G."/>
            <person name="Konrad A."/>
            <person name="Singh S."/>
            <person name="Jensen M.F."/>
            <person name="Cong E.H."/>
            <person name="Eikeseth-Otteraa H."/>
            <person name="Noel B."/>
            <person name="Anthouard V."/>
            <person name="Porcel B.M."/>
            <person name="Kachouri-Lafond R."/>
            <person name="Nishino A."/>
            <person name="Ugolini M."/>
            <person name="Chourrout P."/>
            <person name="Nishida H."/>
            <person name="Aasland R."/>
            <person name="Huzurbazar S."/>
            <person name="Westhof E."/>
            <person name="Delsuc F."/>
            <person name="Lehrach H."/>
            <person name="Reinhardt R."/>
            <person name="Weissenbach J."/>
            <person name="Roy S.W."/>
            <person name="Artiguenave F."/>
            <person name="Postlethwait J.H."/>
            <person name="Manak J.R."/>
            <person name="Thompson E.M."/>
            <person name="Jaillon O."/>
            <person name="Du Pasquier L."/>
            <person name="Boudinot P."/>
            <person name="Liberles D.A."/>
            <person name="Volff J.N."/>
            <person name="Philippe H."/>
            <person name="Lenhard B."/>
            <person name="Roest Crollius H."/>
            <person name="Wincker P."/>
            <person name="Chourrout D."/>
        </authorList>
    </citation>
    <scope>NUCLEOTIDE SEQUENCE [LARGE SCALE GENOMIC DNA]</scope>
</reference>
<gene>
    <name evidence="6" type="ORF">GSOID_T00015067001</name>
</gene>
<sequence length="375" mass="42020">METPKDINLKVMRISKPVLHERTPIFSEEDANDVSDKIASGLSSAYLMPNSVGDFYLGEPAHFLLSIQNMSEPAVQLTDVKVTVQTESRNAPRTINGDVEIGELAPNEIRTTQVKIDCRYPEEMNMLCAVEYASNGQAGNYRRKYLLPVRKPFDMSWQWKSLTKGAAMLNVIIMNKVIGRTVVFQTCALNNSAGDRKCAIKPLSAGDAKPIEAEAVFSRGFMVESADGNDFSTELLSLDLKWLPSNGQVGHIQYSQIKPKVDKKMKLELSIHNLDEQLFPPKCNEEFSFSVFLCNQTERVMEVEVLLESDESDSIKWNCVSKVDLGKLAPSARKTVSLSVIPLLKGFHTLPSIIVNERLLNQSYEFRDFYTVPVS</sequence>